<dbReference type="Pfam" id="PF00440">
    <property type="entry name" value="TetR_N"/>
    <property type="match status" value="1"/>
</dbReference>
<organism evidence="6 7">
    <name type="scientific">Nonomuraea antimicrobica</name>
    <dbReference type="NCBI Taxonomy" id="561173"/>
    <lineage>
        <taxon>Bacteria</taxon>
        <taxon>Bacillati</taxon>
        <taxon>Actinomycetota</taxon>
        <taxon>Actinomycetes</taxon>
        <taxon>Streptosporangiales</taxon>
        <taxon>Streptosporangiaceae</taxon>
        <taxon>Nonomuraea</taxon>
    </lineage>
</organism>
<dbReference type="PANTHER" id="PTHR30055:SF234">
    <property type="entry name" value="HTH-TYPE TRANSCRIPTIONAL REGULATOR BETI"/>
    <property type="match status" value="1"/>
</dbReference>
<keyword evidence="2 4" id="KW-0238">DNA-binding</keyword>
<feature type="DNA-binding region" description="H-T-H motif" evidence="4">
    <location>
        <begin position="37"/>
        <end position="56"/>
    </location>
</feature>
<evidence type="ECO:0000256" key="4">
    <source>
        <dbReference type="PROSITE-ProRule" id="PRU00335"/>
    </source>
</evidence>
<dbReference type="InterPro" id="IPR050109">
    <property type="entry name" value="HTH-type_TetR-like_transc_reg"/>
</dbReference>
<dbReference type="Proteomes" id="UP001500902">
    <property type="component" value="Unassembled WGS sequence"/>
</dbReference>
<dbReference type="RefSeq" id="WP_344873421.1">
    <property type="nucleotide sequence ID" value="NZ_BAAAZP010000014.1"/>
</dbReference>
<dbReference type="InterPro" id="IPR036271">
    <property type="entry name" value="Tet_transcr_reg_TetR-rel_C_sf"/>
</dbReference>
<proteinExistence type="predicted"/>
<keyword evidence="3" id="KW-0804">Transcription</keyword>
<evidence type="ECO:0000256" key="1">
    <source>
        <dbReference type="ARBA" id="ARBA00023015"/>
    </source>
</evidence>
<dbReference type="PROSITE" id="PS50977">
    <property type="entry name" value="HTH_TETR_2"/>
    <property type="match status" value="1"/>
</dbReference>
<dbReference type="EMBL" id="BAAAZP010000014">
    <property type="protein sequence ID" value="GAA3649291.1"/>
    <property type="molecule type" value="Genomic_DNA"/>
</dbReference>
<sequence>MKAEQPPPSMRADARRNRARVLEAAQAAFASDGLLVPLDEIARRAGVGAGTVYRHFPTKEALFEAVILHRVRRLVDRARALTVAERPGEAFFEFVAHMTRESAAKKDLIDALGGSGISVTANLAEVNRDLWDAIAELLARAQRAGEVRGDIGIVDLMALLRGTFVATNHEDGDTGLAGRVLTVVCDGLRVSASSGRSSKTTDGGK</sequence>
<evidence type="ECO:0000313" key="7">
    <source>
        <dbReference type="Proteomes" id="UP001500902"/>
    </source>
</evidence>
<evidence type="ECO:0000313" key="6">
    <source>
        <dbReference type="EMBL" id="GAA3649291.1"/>
    </source>
</evidence>
<dbReference type="SUPFAM" id="SSF46689">
    <property type="entry name" value="Homeodomain-like"/>
    <property type="match status" value="1"/>
</dbReference>
<dbReference type="Pfam" id="PF21597">
    <property type="entry name" value="TetR_C_43"/>
    <property type="match status" value="1"/>
</dbReference>
<dbReference type="InterPro" id="IPR049445">
    <property type="entry name" value="TetR_SbtR-like_C"/>
</dbReference>
<evidence type="ECO:0000259" key="5">
    <source>
        <dbReference type="PROSITE" id="PS50977"/>
    </source>
</evidence>
<dbReference type="InterPro" id="IPR009057">
    <property type="entry name" value="Homeodomain-like_sf"/>
</dbReference>
<accession>A0ABP7B4P8</accession>
<dbReference type="PRINTS" id="PR00455">
    <property type="entry name" value="HTHTETR"/>
</dbReference>
<dbReference type="SUPFAM" id="SSF48498">
    <property type="entry name" value="Tetracyclin repressor-like, C-terminal domain"/>
    <property type="match status" value="1"/>
</dbReference>
<evidence type="ECO:0000256" key="2">
    <source>
        <dbReference type="ARBA" id="ARBA00023125"/>
    </source>
</evidence>
<protein>
    <submittedName>
        <fullName evidence="6">TetR/AcrR family transcriptional regulator</fullName>
    </submittedName>
</protein>
<dbReference type="InterPro" id="IPR001647">
    <property type="entry name" value="HTH_TetR"/>
</dbReference>
<reference evidence="7" key="1">
    <citation type="journal article" date="2019" name="Int. J. Syst. Evol. Microbiol.">
        <title>The Global Catalogue of Microorganisms (GCM) 10K type strain sequencing project: providing services to taxonomists for standard genome sequencing and annotation.</title>
        <authorList>
            <consortium name="The Broad Institute Genomics Platform"/>
            <consortium name="The Broad Institute Genome Sequencing Center for Infectious Disease"/>
            <person name="Wu L."/>
            <person name="Ma J."/>
        </authorList>
    </citation>
    <scope>NUCLEOTIDE SEQUENCE [LARGE SCALE GENOMIC DNA]</scope>
    <source>
        <strain evidence="7">JCM 16904</strain>
    </source>
</reference>
<comment type="caution">
    <text evidence="6">The sequence shown here is derived from an EMBL/GenBank/DDBJ whole genome shotgun (WGS) entry which is preliminary data.</text>
</comment>
<gene>
    <name evidence="6" type="ORF">GCM10022224_010020</name>
</gene>
<keyword evidence="1" id="KW-0805">Transcription regulation</keyword>
<name>A0ABP7B4P8_9ACTN</name>
<keyword evidence="7" id="KW-1185">Reference proteome</keyword>
<dbReference type="PANTHER" id="PTHR30055">
    <property type="entry name" value="HTH-TYPE TRANSCRIPTIONAL REGULATOR RUTR"/>
    <property type="match status" value="1"/>
</dbReference>
<dbReference type="Gene3D" id="1.10.357.10">
    <property type="entry name" value="Tetracycline Repressor, domain 2"/>
    <property type="match status" value="1"/>
</dbReference>
<feature type="domain" description="HTH tetR-type" evidence="5">
    <location>
        <begin position="15"/>
        <end position="74"/>
    </location>
</feature>
<evidence type="ECO:0000256" key="3">
    <source>
        <dbReference type="ARBA" id="ARBA00023163"/>
    </source>
</evidence>